<dbReference type="Proteomes" id="UP001642540">
    <property type="component" value="Unassembled WGS sequence"/>
</dbReference>
<dbReference type="EMBL" id="CAXLJM020000028">
    <property type="protein sequence ID" value="CAL8097235.1"/>
    <property type="molecule type" value="Genomic_DNA"/>
</dbReference>
<reference evidence="2 3" key="1">
    <citation type="submission" date="2024-08" db="EMBL/GenBank/DDBJ databases">
        <authorList>
            <person name="Cucini C."/>
            <person name="Frati F."/>
        </authorList>
    </citation>
    <scope>NUCLEOTIDE SEQUENCE [LARGE SCALE GENOMIC DNA]</scope>
</reference>
<proteinExistence type="predicted"/>
<evidence type="ECO:0000313" key="3">
    <source>
        <dbReference type="Proteomes" id="UP001642540"/>
    </source>
</evidence>
<evidence type="ECO:0000256" key="1">
    <source>
        <dbReference type="SAM" id="MobiDB-lite"/>
    </source>
</evidence>
<sequence>MKVQTTSKHWDFAPKELIELRSLLLKTGYEVNWSPKKFAINLLTANKIRGMVLKRILMKAYPFDAFWATDTVGETLHKCLIVCQQLGLETDRPIVWGQCSMDTSYQFWTRLLKMVPRISKSRKEEEFAYEAKSKVISSLMSCRGTDWDKAIARNFEQGLGRNRNHDFLKRCVSSNSFLVQKTKPKPHFKRGSNDQSQNYDDGDTSDWRSSLQHILNPESGCVKTSTTTSLAIELKQETLAMIEALRDVERYYLESSVIQIDDAFKLGYQVCDLAEDFEGYMATNNRGAFRDVDSLTNHTDKVIKLMNKLSMAYEDFHAEFRKYFELKWGD</sequence>
<feature type="region of interest" description="Disordered" evidence="1">
    <location>
        <begin position="183"/>
        <end position="205"/>
    </location>
</feature>
<evidence type="ECO:0000313" key="2">
    <source>
        <dbReference type="EMBL" id="CAL8097235.1"/>
    </source>
</evidence>
<protein>
    <submittedName>
        <fullName evidence="2">Uncharacterized protein</fullName>
    </submittedName>
</protein>
<comment type="caution">
    <text evidence="2">The sequence shown here is derived from an EMBL/GenBank/DDBJ whole genome shotgun (WGS) entry which is preliminary data.</text>
</comment>
<name>A0ABP1QBN6_9HEXA</name>
<gene>
    <name evidence="2" type="ORF">ODALV1_LOCUS9591</name>
</gene>
<organism evidence="2 3">
    <name type="scientific">Orchesella dallaii</name>
    <dbReference type="NCBI Taxonomy" id="48710"/>
    <lineage>
        <taxon>Eukaryota</taxon>
        <taxon>Metazoa</taxon>
        <taxon>Ecdysozoa</taxon>
        <taxon>Arthropoda</taxon>
        <taxon>Hexapoda</taxon>
        <taxon>Collembola</taxon>
        <taxon>Entomobryomorpha</taxon>
        <taxon>Entomobryoidea</taxon>
        <taxon>Orchesellidae</taxon>
        <taxon>Orchesellinae</taxon>
        <taxon>Orchesella</taxon>
    </lineage>
</organism>
<accession>A0ABP1QBN6</accession>
<keyword evidence="3" id="KW-1185">Reference proteome</keyword>